<proteinExistence type="predicted"/>
<comment type="caution">
    <text evidence="1">The sequence shown here is derived from an EMBL/GenBank/DDBJ whole genome shotgun (WGS) entry which is preliminary data.</text>
</comment>
<evidence type="ECO:0008006" key="3">
    <source>
        <dbReference type="Google" id="ProtNLM"/>
    </source>
</evidence>
<dbReference type="Proteomes" id="UP000239539">
    <property type="component" value="Unassembled WGS sequence"/>
</dbReference>
<dbReference type="SUPFAM" id="SSF75169">
    <property type="entry name" value="DsrEFH-like"/>
    <property type="match status" value="1"/>
</dbReference>
<keyword evidence="2" id="KW-1185">Reference proteome</keyword>
<evidence type="ECO:0000313" key="1">
    <source>
        <dbReference type="EMBL" id="PRO69169.1"/>
    </source>
</evidence>
<dbReference type="EMBL" id="PVNO01000025">
    <property type="protein sequence ID" value="PRO69169.1"/>
    <property type="molecule type" value="Genomic_DNA"/>
</dbReference>
<reference evidence="2" key="1">
    <citation type="journal article" date="2020" name="Int. J. Syst. Evol. Microbiol.">
        <title>Alteromonas alba sp. nov., a marine bacterium isolated from the seawater of the West Pacific Ocean.</title>
        <authorList>
            <person name="Sun C."/>
            <person name="Wu Y.-H."/>
            <person name="Xamxidin M."/>
            <person name="Cheng H."/>
            <person name="Xu X.-W."/>
        </authorList>
    </citation>
    <scope>NUCLEOTIDE SEQUENCE [LARGE SCALE GENOMIC DNA]</scope>
    <source>
        <strain evidence="2">9a2</strain>
    </source>
</reference>
<accession>A0ABX5CNN8</accession>
<gene>
    <name evidence="1" type="ORF">C6Y39_11555</name>
</gene>
<sequence>MLITISTPTLSIADKQLITTAVKQSGADISVVCVSDGVYAPTIESAFIEKLTNSGKEESPFSLAFVDSDASSRGAKLPDYASPITPRELAALSAKHIHWITLS</sequence>
<evidence type="ECO:0000313" key="2">
    <source>
        <dbReference type="Proteomes" id="UP000239539"/>
    </source>
</evidence>
<dbReference type="InterPro" id="IPR027396">
    <property type="entry name" value="DsrEFH-like"/>
</dbReference>
<name>A0ABX5CNN8_9ALTE</name>
<organism evidence="1 2">
    <name type="scientific">Alteromonas gracilis</name>
    <dbReference type="NCBI Taxonomy" id="1479524"/>
    <lineage>
        <taxon>Bacteria</taxon>
        <taxon>Pseudomonadati</taxon>
        <taxon>Pseudomonadota</taxon>
        <taxon>Gammaproteobacteria</taxon>
        <taxon>Alteromonadales</taxon>
        <taxon>Alteromonadaceae</taxon>
        <taxon>Alteromonas/Salinimonas group</taxon>
        <taxon>Alteromonas</taxon>
    </lineage>
</organism>
<protein>
    <recommendedName>
        <fullName evidence="3">Sulfur reduction protein DsrE</fullName>
    </recommendedName>
</protein>
<dbReference type="RefSeq" id="WP_105931377.1">
    <property type="nucleotide sequence ID" value="NZ_PVNO01000025.1"/>
</dbReference>